<accession>A0ABP8XV60</accession>
<feature type="compositionally biased region" description="Acidic residues" evidence="1">
    <location>
        <begin position="41"/>
        <end position="69"/>
    </location>
</feature>
<dbReference type="PRINTS" id="PR01217">
    <property type="entry name" value="PRICHEXTENSN"/>
</dbReference>
<keyword evidence="3" id="KW-1185">Reference proteome</keyword>
<feature type="compositionally biased region" description="Low complexity" evidence="1">
    <location>
        <begin position="10"/>
        <end position="23"/>
    </location>
</feature>
<proteinExistence type="predicted"/>
<feature type="compositionally biased region" description="Low complexity" evidence="1">
    <location>
        <begin position="133"/>
        <end position="162"/>
    </location>
</feature>
<evidence type="ECO:0000313" key="2">
    <source>
        <dbReference type="EMBL" id="GAA4715495.1"/>
    </source>
</evidence>
<feature type="region of interest" description="Disordered" evidence="1">
    <location>
        <begin position="1"/>
        <end position="235"/>
    </location>
</feature>
<evidence type="ECO:0000256" key="1">
    <source>
        <dbReference type="SAM" id="MobiDB-lite"/>
    </source>
</evidence>
<comment type="caution">
    <text evidence="2">The sequence shown here is derived from an EMBL/GenBank/DDBJ whole genome shotgun (WGS) entry which is preliminary data.</text>
</comment>
<dbReference type="Proteomes" id="UP001500556">
    <property type="component" value="Unassembled WGS sequence"/>
</dbReference>
<dbReference type="EMBL" id="BAABLO010000004">
    <property type="protein sequence ID" value="GAA4715495.1"/>
    <property type="molecule type" value="Genomic_DNA"/>
</dbReference>
<protein>
    <submittedName>
        <fullName evidence="2">Uncharacterized protein</fullName>
    </submittedName>
</protein>
<gene>
    <name evidence="2" type="ORF">GCM10025782_10220</name>
</gene>
<sequence length="317" mass="32735">MSAPEVVESPTTDTALPPTATGTVTGRPTWLPPAVNPSPEVEPEPEPEPEDPEPGVEAELSAPEDEESPTTDTALPPTTTGAVTGAVAWLPPAAESSPEVEPPAAEPELEDPEDPAPGVEAELSAPEDEESPTTDTALPPATTGAVTGAVAWLPPAAESSPEVEPPAAEPPAAEPEPEDPAPAVEAELSAPEDEESPSTEMLLPLTLTGTETARSPWLPPPTEPVPSLVDDEGLDDEPCAELSALDELESPMRLIELPETVTGTAADTATWLPPRAPSAPEVFSSAEACPAKNRIPPPTMRAVCSPRRTYACMVLPS</sequence>
<feature type="compositionally biased region" description="Low complexity" evidence="1">
    <location>
        <begin position="70"/>
        <end position="99"/>
    </location>
</feature>
<evidence type="ECO:0000313" key="3">
    <source>
        <dbReference type="Proteomes" id="UP001500556"/>
    </source>
</evidence>
<organism evidence="2 3">
    <name type="scientific">Pedococcus ginsenosidimutans</name>
    <dbReference type="NCBI Taxonomy" id="490570"/>
    <lineage>
        <taxon>Bacteria</taxon>
        <taxon>Bacillati</taxon>
        <taxon>Actinomycetota</taxon>
        <taxon>Actinomycetes</taxon>
        <taxon>Micrococcales</taxon>
        <taxon>Intrasporangiaceae</taxon>
        <taxon>Pedococcus</taxon>
    </lineage>
</organism>
<reference evidence="3" key="1">
    <citation type="journal article" date="2019" name="Int. J. Syst. Evol. Microbiol.">
        <title>The Global Catalogue of Microorganisms (GCM) 10K type strain sequencing project: providing services to taxonomists for standard genome sequencing and annotation.</title>
        <authorList>
            <consortium name="The Broad Institute Genomics Platform"/>
            <consortium name="The Broad Institute Genome Sequencing Center for Infectious Disease"/>
            <person name="Wu L."/>
            <person name="Ma J."/>
        </authorList>
    </citation>
    <scope>NUCLEOTIDE SEQUENCE [LARGE SCALE GENOMIC DNA]</scope>
    <source>
        <strain evidence="3">JCM 18961</strain>
    </source>
</reference>
<name>A0ABP8XV60_9MICO</name>
<feature type="compositionally biased region" description="Pro residues" evidence="1">
    <location>
        <begin position="163"/>
        <end position="174"/>
    </location>
</feature>